<keyword evidence="2" id="KW-0813">Transport</keyword>
<evidence type="ECO:0000256" key="6">
    <source>
        <dbReference type="SAM" id="Phobius"/>
    </source>
</evidence>
<feature type="transmembrane region" description="Helical" evidence="6">
    <location>
        <begin position="362"/>
        <end position="381"/>
    </location>
</feature>
<evidence type="ECO:0000256" key="1">
    <source>
        <dbReference type="ARBA" id="ARBA00004141"/>
    </source>
</evidence>
<feature type="transmembrane region" description="Helical" evidence="6">
    <location>
        <begin position="387"/>
        <end position="406"/>
    </location>
</feature>
<dbReference type="EnsemblBacteria" id="CAC11594">
    <property type="protein sequence ID" value="CAC11594"/>
    <property type="gene ID" value="CAC11594"/>
</dbReference>
<dbReference type="SUPFAM" id="SSF103473">
    <property type="entry name" value="MFS general substrate transporter"/>
    <property type="match status" value="1"/>
</dbReference>
<dbReference type="InterPro" id="IPR005828">
    <property type="entry name" value="MFS_sugar_transport-like"/>
</dbReference>
<dbReference type="InParanoid" id="Q9HKZ1"/>
<dbReference type="Gene3D" id="1.20.1250.20">
    <property type="entry name" value="MFS general substrate transporter like domains"/>
    <property type="match status" value="1"/>
</dbReference>
<proteinExistence type="predicted"/>
<accession>Q9HKZ1</accession>
<protein>
    <submittedName>
        <fullName evidence="8">Sugar transport protein related protein</fullName>
    </submittedName>
</protein>
<gene>
    <name evidence="8" type="ordered locus">Ta0452</name>
</gene>
<dbReference type="GO" id="GO:0016020">
    <property type="term" value="C:membrane"/>
    <property type="evidence" value="ECO:0007669"/>
    <property type="project" value="UniProtKB-SubCell"/>
</dbReference>
<dbReference type="GO" id="GO:0022857">
    <property type="term" value="F:transmembrane transporter activity"/>
    <property type="evidence" value="ECO:0007669"/>
    <property type="project" value="InterPro"/>
</dbReference>
<evidence type="ECO:0000256" key="2">
    <source>
        <dbReference type="ARBA" id="ARBA00022448"/>
    </source>
</evidence>
<feature type="transmembrane region" description="Helical" evidence="6">
    <location>
        <begin position="23"/>
        <end position="45"/>
    </location>
</feature>
<dbReference type="InterPro" id="IPR005829">
    <property type="entry name" value="Sugar_transporter_CS"/>
</dbReference>
<evidence type="ECO:0000256" key="4">
    <source>
        <dbReference type="ARBA" id="ARBA00022989"/>
    </source>
</evidence>
<dbReference type="AlphaFoldDB" id="Q9HKZ1"/>
<evidence type="ECO:0000313" key="9">
    <source>
        <dbReference type="Proteomes" id="UP000001024"/>
    </source>
</evidence>
<dbReference type="InterPro" id="IPR036259">
    <property type="entry name" value="MFS_trans_sf"/>
</dbReference>
<dbReference type="STRING" id="273075.gene:9571672"/>
<feature type="transmembrane region" description="Helical" evidence="6">
    <location>
        <begin position="289"/>
        <end position="308"/>
    </location>
</feature>
<sequence>MAWPFMNRLICRHRYYRFQIRCIWHIIFCILKKYISWSCIIGIMVEFKSSHAAFDQMRITPTFIEITILSSMGVFMDGFSLSIFSAALTYLKSYILVRAIFVSLAASAIYIGMFLGSFTMGHLSDRIGRKRMYTYDLAITSVFLVLTALSTSFYEFFIFELLAGIGIGADYPLSSSIEAEFSPRRSRGRFLVFNIFMWTIGSIVFYVISIPLIFRFGSESWRWMYGVGAIVPVVVILARRALPESPYWLVKAGKDSEAKTVADSMGREAGYTDVDLPNVEKGSSSFRSVFSGSYLPLIIFASLAWFSYDVSSYGVWNYTPSIFVSVGVSAVSSILSTLLEDLPVIVGFIICLLLIERVGRKILQSVGFGLAGVSLLSFALYADHRTLPFIMLFTAFAMMHLFHNIGPTNLTYVYPVEIFPTRIRGTAMGIATAASRIGAILGVFAFPLITASMGMSASLMFFAIFEFVGFIVTVVLAPETKSRPIT</sequence>
<keyword evidence="5 6" id="KW-0472">Membrane</keyword>
<evidence type="ECO:0000313" key="8">
    <source>
        <dbReference type="EMBL" id="CAC11594.1"/>
    </source>
</evidence>
<dbReference type="PROSITE" id="PS50850">
    <property type="entry name" value="MFS"/>
    <property type="match status" value="1"/>
</dbReference>
<feature type="domain" description="Major facilitator superfamily (MFS) profile" evidence="7">
    <location>
        <begin position="66"/>
        <end position="481"/>
    </location>
</feature>
<comment type="subcellular location">
    <subcellularLocation>
        <location evidence="1">Membrane</location>
        <topology evidence="1">Multi-pass membrane protein</topology>
    </subcellularLocation>
</comment>
<feature type="transmembrane region" description="Helical" evidence="6">
    <location>
        <begin position="132"/>
        <end position="150"/>
    </location>
</feature>
<dbReference type="PANTHER" id="PTHR23511">
    <property type="entry name" value="SYNAPTIC VESICLE GLYCOPROTEIN 2"/>
    <property type="match status" value="1"/>
</dbReference>
<dbReference type="EMBL" id="AL445064">
    <property type="protein sequence ID" value="CAC11594.1"/>
    <property type="molecule type" value="Genomic_DNA"/>
</dbReference>
<dbReference type="PaxDb" id="273075-Ta0452"/>
<organism evidence="8 9">
    <name type="scientific">Thermoplasma acidophilum (strain ATCC 25905 / DSM 1728 / JCM 9062 / NBRC 15155 / AMRC-C165)</name>
    <dbReference type="NCBI Taxonomy" id="273075"/>
    <lineage>
        <taxon>Archaea</taxon>
        <taxon>Methanobacteriati</taxon>
        <taxon>Thermoplasmatota</taxon>
        <taxon>Thermoplasmata</taxon>
        <taxon>Thermoplasmatales</taxon>
        <taxon>Thermoplasmataceae</taxon>
        <taxon>Thermoplasma</taxon>
    </lineage>
</organism>
<dbReference type="Pfam" id="PF00083">
    <property type="entry name" value="Sugar_tr"/>
    <property type="match status" value="1"/>
</dbReference>
<name>Q9HKZ1_THEAC</name>
<dbReference type="KEGG" id="tac:Ta0452"/>
<feature type="transmembrane region" description="Helical" evidence="6">
    <location>
        <begin position="195"/>
        <end position="217"/>
    </location>
</feature>
<feature type="transmembrane region" description="Helical" evidence="6">
    <location>
        <begin position="223"/>
        <end position="242"/>
    </location>
</feature>
<keyword evidence="9" id="KW-1185">Reference proteome</keyword>
<feature type="transmembrane region" description="Helical" evidence="6">
    <location>
        <begin position="427"/>
        <end position="449"/>
    </location>
</feature>
<dbReference type="eggNOG" id="arCOG02682">
    <property type="taxonomic scope" value="Archaea"/>
</dbReference>
<dbReference type="PANTHER" id="PTHR23511:SF34">
    <property type="entry name" value="SYNAPTIC VESICLE GLYCOPROTEIN 2"/>
    <property type="match status" value="1"/>
</dbReference>
<feature type="transmembrane region" description="Helical" evidence="6">
    <location>
        <begin position="455"/>
        <end position="477"/>
    </location>
</feature>
<feature type="transmembrane region" description="Helical" evidence="6">
    <location>
        <begin position="328"/>
        <end position="355"/>
    </location>
</feature>
<keyword evidence="8" id="KW-0762">Sugar transport</keyword>
<dbReference type="PROSITE" id="PS00217">
    <property type="entry name" value="SUGAR_TRANSPORT_2"/>
    <property type="match status" value="1"/>
</dbReference>
<evidence type="ECO:0000256" key="5">
    <source>
        <dbReference type="ARBA" id="ARBA00023136"/>
    </source>
</evidence>
<dbReference type="InterPro" id="IPR020846">
    <property type="entry name" value="MFS_dom"/>
</dbReference>
<feature type="transmembrane region" description="Helical" evidence="6">
    <location>
        <begin position="95"/>
        <end position="120"/>
    </location>
</feature>
<keyword evidence="4 6" id="KW-1133">Transmembrane helix</keyword>
<dbReference type="HOGENOM" id="CLU_001265_46_6_2"/>
<evidence type="ECO:0000259" key="7">
    <source>
        <dbReference type="PROSITE" id="PS50850"/>
    </source>
</evidence>
<dbReference type="Proteomes" id="UP000001024">
    <property type="component" value="Chromosome"/>
</dbReference>
<evidence type="ECO:0000256" key="3">
    <source>
        <dbReference type="ARBA" id="ARBA00022692"/>
    </source>
</evidence>
<feature type="transmembrane region" description="Helical" evidence="6">
    <location>
        <begin position="66"/>
        <end position="89"/>
    </location>
</feature>
<keyword evidence="3 6" id="KW-0812">Transmembrane</keyword>
<reference evidence="8 9" key="1">
    <citation type="journal article" date="2000" name="Nature">
        <title>The genome sequence of the thermoacidophilic scavenger Thermoplasma acidophilum.</title>
        <authorList>
            <person name="Ruepp A."/>
            <person name="Graml W."/>
            <person name="Santos-Martinez M.L."/>
            <person name="Koretke K.K."/>
            <person name="Volker C."/>
            <person name="Mewes H.W."/>
            <person name="Frishman D."/>
            <person name="Stocker S."/>
            <person name="Lupas A.N."/>
            <person name="Baumeister W."/>
        </authorList>
    </citation>
    <scope>NUCLEOTIDE SEQUENCE [LARGE SCALE GENOMIC DNA]</scope>
    <source>
        <strain evidence="9">ATCC 25905 / DSM 1728 / JCM 9062 / NBRC 15155 / AMRC-C165</strain>
    </source>
</reference>